<evidence type="ECO:0000256" key="3">
    <source>
        <dbReference type="SAM" id="SignalP"/>
    </source>
</evidence>
<dbReference type="SUPFAM" id="SSF50494">
    <property type="entry name" value="Trypsin-like serine proteases"/>
    <property type="match status" value="1"/>
</dbReference>
<evidence type="ECO:0000313" key="6">
    <source>
        <dbReference type="Proteomes" id="UP001140217"/>
    </source>
</evidence>
<feature type="signal peptide" evidence="3">
    <location>
        <begin position="1"/>
        <end position="20"/>
    </location>
</feature>
<reference evidence="5" key="1">
    <citation type="submission" date="2022-07" db="EMBL/GenBank/DDBJ databases">
        <title>Phylogenomic reconstructions and comparative analyses of Kickxellomycotina fungi.</title>
        <authorList>
            <person name="Reynolds N.K."/>
            <person name="Stajich J.E."/>
            <person name="Barry K."/>
            <person name="Grigoriev I.V."/>
            <person name="Crous P."/>
            <person name="Smith M.E."/>
        </authorList>
    </citation>
    <scope>NUCLEOTIDE SEQUENCE</scope>
    <source>
        <strain evidence="5">NBRC 105414</strain>
    </source>
</reference>
<dbReference type="PROSITE" id="PS50240">
    <property type="entry name" value="TRYPSIN_DOM"/>
    <property type="match status" value="1"/>
</dbReference>
<feature type="domain" description="Peptidase S1" evidence="4">
    <location>
        <begin position="27"/>
        <end position="278"/>
    </location>
</feature>
<evidence type="ECO:0000313" key="5">
    <source>
        <dbReference type="EMBL" id="KAJ2777183.1"/>
    </source>
</evidence>
<dbReference type="Pfam" id="PF00089">
    <property type="entry name" value="Trypsin"/>
    <property type="match status" value="1"/>
</dbReference>
<dbReference type="InterPro" id="IPR009003">
    <property type="entry name" value="Peptidase_S1_PA"/>
</dbReference>
<evidence type="ECO:0000256" key="2">
    <source>
        <dbReference type="SAM" id="Phobius"/>
    </source>
</evidence>
<dbReference type="Gene3D" id="2.40.10.10">
    <property type="entry name" value="Trypsin-like serine proteases"/>
    <property type="match status" value="1"/>
</dbReference>
<dbReference type="InterPro" id="IPR043504">
    <property type="entry name" value="Peptidase_S1_PA_chymotrypsin"/>
</dbReference>
<dbReference type="PANTHER" id="PTHR24252">
    <property type="entry name" value="ACROSIN-RELATED"/>
    <property type="match status" value="1"/>
</dbReference>
<dbReference type="OrthoDB" id="6380398at2759"/>
<keyword evidence="2" id="KW-0472">Membrane</keyword>
<dbReference type="AlphaFoldDB" id="A0A9W8LFL8"/>
<keyword evidence="2" id="KW-1133">Transmembrane helix</keyword>
<keyword evidence="3" id="KW-0732">Signal</keyword>
<gene>
    <name evidence="5" type="ORF">H4R18_005287</name>
</gene>
<dbReference type="GO" id="GO:0004252">
    <property type="term" value="F:serine-type endopeptidase activity"/>
    <property type="evidence" value="ECO:0007669"/>
    <property type="project" value="InterPro"/>
</dbReference>
<dbReference type="PANTHER" id="PTHR24252:SF7">
    <property type="entry name" value="HYALIN"/>
    <property type="match status" value="1"/>
</dbReference>
<comment type="caution">
    <text evidence="5">The sequence shown here is derived from an EMBL/GenBank/DDBJ whole genome shotgun (WGS) entry which is preliminary data.</text>
</comment>
<proteinExistence type="predicted"/>
<organism evidence="5 6">
    <name type="scientific">Coemansia javaensis</name>
    <dbReference type="NCBI Taxonomy" id="2761396"/>
    <lineage>
        <taxon>Eukaryota</taxon>
        <taxon>Fungi</taxon>
        <taxon>Fungi incertae sedis</taxon>
        <taxon>Zoopagomycota</taxon>
        <taxon>Kickxellomycotina</taxon>
        <taxon>Kickxellomycetes</taxon>
        <taxon>Kickxellales</taxon>
        <taxon>Kickxellaceae</taxon>
        <taxon>Coemansia</taxon>
    </lineage>
</organism>
<dbReference type="GO" id="GO:0006508">
    <property type="term" value="P:proteolysis"/>
    <property type="evidence" value="ECO:0007669"/>
    <property type="project" value="InterPro"/>
</dbReference>
<dbReference type="EMBL" id="JANBUL010000307">
    <property type="protein sequence ID" value="KAJ2777183.1"/>
    <property type="molecule type" value="Genomic_DNA"/>
</dbReference>
<feature type="chain" id="PRO_5040822494" description="Peptidase S1 domain-containing protein" evidence="3">
    <location>
        <begin position="21"/>
        <end position="481"/>
    </location>
</feature>
<accession>A0A9W8LFL8</accession>
<dbReference type="SMART" id="SM00020">
    <property type="entry name" value="Tryp_SPc"/>
    <property type="match status" value="1"/>
</dbReference>
<name>A0A9W8LFL8_9FUNG</name>
<dbReference type="Proteomes" id="UP001140217">
    <property type="component" value="Unassembled WGS sequence"/>
</dbReference>
<dbReference type="InterPro" id="IPR001254">
    <property type="entry name" value="Trypsin_dom"/>
</dbReference>
<keyword evidence="6" id="KW-1185">Reference proteome</keyword>
<evidence type="ECO:0000256" key="1">
    <source>
        <dbReference type="ARBA" id="ARBA00023157"/>
    </source>
</evidence>
<protein>
    <recommendedName>
        <fullName evidence="4">Peptidase S1 domain-containing protein</fullName>
    </recommendedName>
</protein>
<feature type="transmembrane region" description="Helical" evidence="2">
    <location>
        <begin position="304"/>
        <end position="327"/>
    </location>
</feature>
<sequence length="481" mass="50815">MRLWRAAGLWAALCAARGAGQPLSKRVTGGKEAADGQFPFAVYVKSPDSGLGTTPCAGAILHDEIIVTVAACVTPLNSTTTVSPGSIRVGYGKGSIGSQAELTPTDISIHSDYDPVSGVNNIALLKVNFTGKASSTTNRVPVYTGSISPNDALTVMGWGQATQFASGDAVSETLQYVDVKVGDDFTCKSVNPSLYAQPNGPAVCTRNALSGGDGPCAGDLGGPLVKNDNGVLKLVGLVASGYDAKASDGRITSCTSSNNIFYYTHINWFMSFLTQTGLSVDAFTGNAPIVGPPAAPSSKLSKGAIAGIAVAGAVALVLLCILGYLVYYRLKKRRDAQQEHRIYELGLQQLADELGGSYEPKMSSAMSAFGSSGVTPMEDNADLVSRASMVYRYIRGSTYSDVGDQPFSENIPGITEVGTELSMDSHRALRHADGAPKIMEYIRPERDGKITDYYWHLLAYALEDIDAAQEQAESQDLIEFL</sequence>
<evidence type="ECO:0000259" key="4">
    <source>
        <dbReference type="PROSITE" id="PS50240"/>
    </source>
</evidence>
<keyword evidence="2" id="KW-0812">Transmembrane</keyword>
<keyword evidence="1" id="KW-1015">Disulfide bond</keyword>